<keyword evidence="6 7" id="KW-0968">Cytoplasmic vesicle</keyword>
<keyword evidence="7" id="KW-0813">Transport</keyword>
<comment type="function">
    <text evidence="1 7">Probably involved in membrane trafficking.</text>
</comment>
<dbReference type="GO" id="GO:0055038">
    <property type="term" value="C:recycling endosome membrane"/>
    <property type="evidence" value="ECO:0007669"/>
    <property type="project" value="TreeGrafter"/>
</dbReference>
<feature type="transmembrane region" description="Helical" evidence="7">
    <location>
        <begin position="191"/>
        <end position="219"/>
    </location>
</feature>
<dbReference type="AlphaFoldDB" id="A0AA35UL59"/>
<gene>
    <name evidence="10" type="ORF">LSALG_LOCUS1248</name>
</gene>
<feature type="transmembrane region" description="Helical" evidence="7">
    <location>
        <begin position="239"/>
        <end position="262"/>
    </location>
</feature>
<evidence type="ECO:0000256" key="3">
    <source>
        <dbReference type="ARBA" id="ARBA00022692"/>
    </source>
</evidence>
<feature type="coiled-coil region" evidence="8">
    <location>
        <begin position="62"/>
        <end position="92"/>
    </location>
</feature>
<name>A0AA35UL59_LACSI</name>
<dbReference type="EMBL" id="OX465086">
    <property type="protein sequence ID" value="CAI9260411.1"/>
    <property type="molecule type" value="Genomic_DNA"/>
</dbReference>
<evidence type="ECO:0000256" key="2">
    <source>
        <dbReference type="ARBA" id="ARBA00010482"/>
    </source>
</evidence>
<sequence>MAGHRDQNLFGHDDDINPFASHNNNHRVPPSSKLSTLGHEPALAYGHGGAAPHTSLDTPTKLKKKRQELEAKEAELNKREEILKRKEEAIAKSAVAGIRVKNWPPFYPLVHHNIAGDIPIHLQRIQYVAYAILLGVPISLFWNLIMSIAVFASGAEGAFVFFSAIYFLLGPPGAFYFWYRPLYRANRTDNGTSFGCFFFNFFNHILFFTFAAIGPRILFVGLHFAGILNAISLMKDHPALGIMSFIGFVLFAIEAIVSIWVFQQVYRNFRGHGKSATIRIDL</sequence>
<evidence type="ECO:0000256" key="4">
    <source>
        <dbReference type="ARBA" id="ARBA00022989"/>
    </source>
</evidence>
<comment type="similarity">
    <text evidence="2 7">Belongs to the SCAMP family.</text>
</comment>
<evidence type="ECO:0000313" key="10">
    <source>
        <dbReference type="EMBL" id="CAI9260411.1"/>
    </source>
</evidence>
<evidence type="ECO:0000256" key="8">
    <source>
        <dbReference type="SAM" id="Coils"/>
    </source>
</evidence>
<evidence type="ECO:0000256" key="7">
    <source>
        <dbReference type="RuleBase" id="RU363122"/>
    </source>
</evidence>
<feature type="transmembrane region" description="Helical" evidence="7">
    <location>
        <begin position="127"/>
        <end position="152"/>
    </location>
</feature>
<organism evidence="10 11">
    <name type="scientific">Lactuca saligna</name>
    <name type="common">Willowleaf lettuce</name>
    <dbReference type="NCBI Taxonomy" id="75948"/>
    <lineage>
        <taxon>Eukaryota</taxon>
        <taxon>Viridiplantae</taxon>
        <taxon>Streptophyta</taxon>
        <taxon>Embryophyta</taxon>
        <taxon>Tracheophyta</taxon>
        <taxon>Spermatophyta</taxon>
        <taxon>Magnoliopsida</taxon>
        <taxon>eudicotyledons</taxon>
        <taxon>Gunneridae</taxon>
        <taxon>Pentapetalae</taxon>
        <taxon>asterids</taxon>
        <taxon>campanulids</taxon>
        <taxon>Asterales</taxon>
        <taxon>Asteraceae</taxon>
        <taxon>Cichorioideae</taxon>
        <taxon>Cichorieae</taxon>
        <taxon>Lactucinae</taxon>
        <taxon>Lactuca</taxon>
    </lineage>
</organism>
<keyword evidence="7" id="KW-1003">Cell membrane</keyword>
<accession>A0AA35UL59</accession>
<evidence type="ECO:0000256" key="9">
    <source>
        <dbReference type="SAM" id="MobiDB-lite"/>
    </source>
</evidence>
<dbReference type="InterPro" id="IPR007273">
    <property type="entry name" value="SCAMP"/>
</dbReference>
<evidence type="ECO:0000256" key="5">
    <source>
        <dbReference type="ARBA" id="ARBA00023136"/>
    </source>
</evidence>
<dbReference type="Proteomes" id="UP001177003">
    <property type="component" value="Chromosome 0"/>
</dbReference>
<evidence type="ECO:0000256" key="1">
    <source>
        <dbReference type="ARBA" id="ARBA00004003"/>
    </source>
</evidence>
<dbReference type="PANTHER" id="PTHR10687">
    <property type="entry name" value="SECRETORY CARRIER-ASSOCIATED MEMBRANE PROTEIN SCAMP"/>
    <property type="match status" value="1"/>
</dbReference>
<feature type="compositionally biased region" description="Basic and acidic residues" evidence="9">
    <location>
        <begin position="1"/>
        <end position="15"/>
    </location>
</feature>
<dbReference type="PANTHER" id="PTHR10687:SF75">
    <property type="entry name" value="SECRETORY CARRIER-ASSOCIATED MEMBRANE PROTEIN 5"/>
    <property type="match status" value="1"/>
</dbReference>
<proteinExistence type="inferred from homology"/>
<feature type="region of interest" description="Disordered" evidence="9">
    <location>
        <begin position="1"/>
        <end position="35"/>
    </location>
</feature>
<evidence type="ECO:0000313" key="11">
    <source>
        <dbReference type="Proteomes" id="UP001177003"/>
    </source>
</evidence>
<keyword evidence="5 7" id="KW-0472">Membrane</keyword>
<comment type="subcellular location">
    <subcellularLocation>
        <location evidence="7">Cell membrane</location>
        <topology evidence="7">Multi-pass membrane protein</topology>
    </subcellularLocation>
    <subcellularLocation>
        <location evidence="7">Cytoplasmic vesicle</location>
        <location evidence="7">Secretory vesicle membrane</location>
        <topology evidence="7">Multi-pass membrane protein</topology>
    </subcellularLocation>
</comment>
<keyword evidence="11" id="KW-1185">Reference proteome</keyword>
<evidence type="ECO:0000256" key="6">
    <source>
        <dbReference type="ARBA" id="ARBA00023329"/>
    </source>
</evidence>
<reference evidence="10" key="1">
    <citation type="submission" date="2023-04" db="EMBL/GenBank/DDBJ databases">
        <authorList>
            <person name="Vijverberg K."/>
            <person name="Xiong W."/>
            <person name="Schranz E."/>
        </authorList>
    </citation>
    <scope>NUCLEOTIDE SEQUENCE</scope>
</reference>
<keyword evidence="4 7" id="KW-1133">Transmembrane helix</keyword>
<protein>
    <recommendedName>
        <fullName evidence="7">Secretory carrier-associated membrane protein</fullName>
        <shortName evidence="7">Secretory carrier membrane protein</shortName>
    </recommendedName>
</protein>
<keyword evidence="3 7" id="KW-0812">Transmembrane</keyword>
<keyword evidence="8" id="KW-0175">Coiled coil</keyword>
<dbReference type="GO" id="GO:0032588">
    <property type="term" value="C:trans-Golgi network membrane"/>
    <property type="evidence" value="ECO:0007669"/>
    <property type="project" value="TreeGrafter"/>
</dbReference>
<dbReference type="Pfam" id="PF04144">
    <property type="entry name" value="SCAMP"/>
    <property type="match status" value="1"/>
</dbReference>
<dbReference type="GO" id="GO:0030658">
    <property type="term" value="C:transport vesicle membrane"/>
    <property type="evidence" value="ECO:0007669"/>
    <property type="project" value="UniProtKB-SubCell"/>
</dbReference>
<feature type="transmembrane region" description="Helical" evidence="7">
    <location>
        <begin position="158"/>
        <end position="179"/>
    </location>
</feature>
<dbReference type="GO" id="GO:0015031">
    <property type="term" value="P:protein transport"/>
    <property type="evidence" value="ECO:0007669"/>
    <property type="project" value="InterPro"/>
</dbReference>
<dbReference type="GO" id="GO:0005886">
    <property type="term" value="C:plasma membrane"/>
    <property type="evidence" value="ECO:0007669"/>
    <property type="project" value="UniProtKB-SubCell"/>
</dbReference>